<evidence type="ECO:0000313" key="3">
    <source>
        <dbReference type="Proteomes" id="UP000186323"/>
    </source>
</evidence>
<evidence type="ECO:0000256" key="1">
    <source>
        <dbReference type="SAM" id="MobiDB-lite"/>
    </source>
</evidence>
<dbReference type="EMBL" id="LT630450">
    <property type="protein sequence ID" value="SFV73781.1"/>
    <property type="molecule type" value="Genomic_DNA"/>
</dbReference>
<keyword evidence="3" id="KW-1185">Reference proteome</keyword>
<feature type="region of interest" description="Disordered" evidence="1">
    <location>
        <begin position="194"/>
        <end position="216"/>
    </location>
</feature>
<feature type="compositionally biased region" description="Basic and acidic residues" evidence="1">
    <location>
        <begin position="75"/>
        <end position="85"/>
    </location>
</feature>
<dbReference type="InterPro" id="IPR007922">
    <property type="entry name" value="DciA-like"/>
</dbReference>
<proteinExistence type="predicted"/>
<protein>
    <submittedName>
        <fullName evidence="2">Zn-ribbon-containing, possibly RNA-binding protein and truncated derivatives</fullName>
    </submittedName>
</protein>
<gene>
    <name evidence="2" type="ORF">DESPIGER_1956</name>
</gene>
<dbReference type="AlphaFoldDB" id="A0A1K1LGE4"/>
<dbReference type="Proteomes" id="UP000186323">
    <property type="component" value="Chromosome I"/>
</dbReference>
<accession>A0A1K1LGE4</accession>
<name>A0A1K1LGE4_9BACT</name>
<evidence type="ECO:0000313" key="2">
    <source>
        <dbReference type="EMBL" id="SFV73781.1"/>
    </source>
</evidence>
<dbReference type="KEGG" id="dpg:DESPIGER_1956"/>
<sequence>MGRREAAFRQWAAAMQARFDAGLEAEEDCAARRQEALVVLPPPSGAGGRERRTAKKPQAATAEAPRPRAWVTRRRSTEPGHEARFGEWPGPARTGSVLEKVFISLGASPEQAKLSRLWRSWDAVLGPDLAPLARPLGHHDDKLLIGAEDAVLLQELYYMGPEIVRRANDFLQEDFFTAVKVSLMLDHQDLDAPSPVLERSAGRPQEEIPAPSGASLGLMDPESAVARCYARFLGMELPDPRK</sequence>
<organism evidence="2 3">
    <name type="scientific">Desulfovibrio piger</name>
    <dbReference type="NCBI Taxonomy" id="901"/>
    <lineage>
        <taxon>Bacteria</taxon>
        <taxon>Pseudomonadati</taxon>
        <taxon>Thermodesulfobacteriota</taxon>
        <taxon>Desulfovibrionia</taxon>
        <taxon>Desulfovibrionales</taxon>
        <taxon>Desulfovibrionaceae</taxon>
        <taxon>Desulfovibrio</taxon>
    </lineage>
</organism>
<dbReference type="Pfam" id="PF05258">
    <property type="entry name" value="DciA"/>
    <property type="match status" value="1"/>
</dbReference>
<reference evidence="3" key="1">
    <citation type="submission" date="2016-10" db="EMBL/GenBank/DDBJ databases">
        <authorList>
            <person name="Wegmann U."/>
        </authorList>
    </citation>
    <scope>NUCLEOTIDE SEQUENCE [LARGE SCALE GENOMIC DNA]</scope>
</reference>
<feature type="region of interest" description="Disordered" evidence="1">
    <location>
        <begin position="40"/>
        <end position="91"/>
    </location>
</feature>